<dbReference type="InterPro" id="IPR021858">
    <property type="entry name" value="Fun_TF"/>
</dbReference>
<gene>
    <name evidence="2" type="ORF">B0J13DRAFT_558774</name>
</gene>
<dbReference type="PANTHER" id="PTHR47784:SF5">
    <property type="entry name" value="STEROL UPTAKE CONTROL PROTEIN 2"/>
    <property type="match status" value="1"/>
</dbReference>
<dbReference type="OrthoDB" id="416217at2759"/>
<dbReference type="Pfam" id="PF11951">
    <property type="entry name" value="Fungal_trans_2"/>
    <property type="match status" value="1"/>
</dbReference>
<protein>
    <recommendedName>
        <fullName evidence="4">C2H2-type domain-containing protein</fullName>
    </recommendedName>
</protein>
<reference evidence="2" key="1">
    <citation type="journal article" date="2021" name="Nat. Commun.">
        <title>Genetic determinants of endophytism in the Arabidopsis root mycobiome.</title>
        <authorList>
            <person name="Mesny F."/>
            <person name="Miyauchi S."/>
            <person name="Thiergart T."/>
            <person name="Pickel B."/>
            <person name="Atanasova L."/>
            <person name="Karlsson M."/>
            <person name="Huettel B."/>
            <person name="Barry K.W."/>
            <person name="Haridas S."/>
            <person name="Chen C."/>
            <person name="Bauer D."/>
            <person name="Andreopoulos W."/>
            <person name="Pangilinan J."/>
            <person name="LaButti K."/>
            <person name="Riley R."/>
            <person name="Lipzen A."/>
            <person name="Clum A."/>
            <person name="Drula E."/>
            <person name="Henrissat B."/>
            <person name="Kohler A."/>
            <person name="Grigoriev I.V."/>
            <person name="Martin F.M."/>
            <person name="Hacquard S."/>
        </authorList>
    </citation>
    <scope>NUCLEOTIDE SEQUENCE</scope>
    <source>
        <strain evidence="2">MPI-CAGE-AT-0021</strain>
    </source>
</reference>
<proteinExistence type="predicted"/>
<keyword evidence="1" id="KW-0539">Nucleus</keyword>
<evidence type="ECO:0000256" key="1">
    <source>
        <dbReference type="ARBA" id="ARBA00023242"/>
    </source>
</evidence>
<evidence type="ECO:0000313" key="2">
    <source>
        <dbReference type="EMBL" id="KAH7140008.1"/>
    </source>
</evidence>
<comment type="caution">
    <text evidence="2">The sequence shown here is derived from an EMBL/GenBank/DDBJ whole genome shotgun (WGS) entry which is preliminary data.</text>
</comment>
<keyword evidence="3" id="KW-1185">Reference proteome</keyword>
<dbReference type="GO" id="GO:0001228">
    <property type="term" value="F:DNA-binding transcription activator activity, RNA polymerase II-specific"/>
    <property type="evidence" value="ECO:0007669"/>
    <property type="project" value="TreeGrafter"/>
</dbReference>
<dbReference type="PANTHER" id="PTHR47784">
    <property type="entry name" value="STEROL UPTAKE CONTROL PROTEIN 2"/>
    <property type="match status" value="1"/>
</dbReference>
<accession>A0A9P9ELS8</accession>
<dbReference type="InterPro" id="IPR053157">
    <property type="entry name" value="Sterol_Uptake_Regulator"/>
</dbReference>
<organism evidence="2 3">
    <name type="scientific">Dactylonectria estremocensis</name>
    <dbReference type="NCBI Taxonomy" id="1079267"/>
    <lineage>
        <taxon>Eukaryota</taxon>
        <taxon>Fungi</taxon>
        <taxon>Dikarya</taxon>
        <taxon>Ascomycota</taxon>
        <taxon>Pezizomycotina</taxon>
        <taxon>Sordariomycetes</taxon>
        <taxon>Hypocreomycetidae</taxon>
        <taxon>Hypocreales</taxon>
        <taxon>Nectriaceae</taxon>
        <taxon>Dactylonectria</taxon>
    </lineage>
</organism>
<dbReference type="InterPro" id="IPR022698">
    <property type="entry name" value="OrsD"/>
</dbReference>
<evidence type="ECO:0008006" key="4">
    <source>
        <dbReference type="Google" id="ProtNLM"/>
    </source>
</evidence>
<dbReference type="EMBL" id="JAGMUU010000014">
    <property type="protein sequence ID" value="KAH7140008.1"/>
    <property type="molecule type" value="Genomic_DNA"/>
</dbReference>
<dbReference type="Proteomes" id="UP000717696">
    <property type="component" value="Unassembled WGS sequence"/>
</dbReference>
<sequence length="434" mass="49063">MEYAARYKLAPPGDVIRSKIAYFPVRLLPVLEGLRCLGSDGCGFLCVSTKRMQGHWLSAHGRHGSAADDDWRCAPLQTFFKGNLLHYFTGSSSKQRLDSERITTQLIRSDDVLARHNQLDGFDQSLLSHYLTTTSTTLVDRHGTLDIWQKTIPQMAHEHPFLMHTILACSALHLAHASPSQRPFFLLQARNHQDMAMPLFRLAIANVSASNCHAVLAFSHLLIVYSFAANSADEPLFFTNPSCPGRGMLCSWLYFVRNGCLLVCEQWDRIETGPLDLLAKSWEMPIPDIQEQTESSLTDYLLSIIPGNRGRIGHKSWSHSTCEIYRSTAAQLGWAFAASQALTGNDFTTWDVIRVWPMVISVEFIELLAQEHPAALILLAHYCLLLERIQPQWYFEGRATMLLDTVLGRLGRQWHPFILKSLDQMSKVLLDNIQ</sequence>
<dbReference type="AlphaFoldDB" id="A0A9P9ELS8"/>
<name>A0A9P9ELS8_9HYPO</name>
<dbReference type="Pfam" id="PF12013">
    <property type="entry name" value="OrsD"/>
    <property type="match status" value="1"/>
</dbReference>
<evidence type="ECO:0000313" key="3">
    <source>
        <dbReference type="Proteomes" id="UP000717696"/>
    </source>
</evidence>